<evidence type="ECO:0000313" key="8">
    <source>
        <dbReference type="EMBL" id="HJC25808.1"/>
    </source>
</evidence>
<dbReference type="SUPFAM" id="SSF52540">
    <property type="entry name" value="P-loop containing nucleoside triphosphate hydrolases"/>
    <property type="match status" value="1"/>
</dbReference>
<dbReference type="Proteomes" id="UP000823891">
    <property type="component" value="Unassembled WGS sequence"/>
</dbReference>
<feature type="binding site" evidence="7">
    <location>
        <position position="83"/>
    </location>
    <ligand>
        <name>substrate</name>
    </ligand>
</feature>
<proteinExistence type="inferred from homology"/>
<dbReference type="PANTHER" id="PTHR21087:SF16">
    <property type="entry name" value="SHIKIMATE KINASE 1, CHLOROPLASTIC"/>
    <property type="match status" value="1"/>
</dbReference>
<reference evidence="8" key="2">
    <citation type="submission" date="2021-04" db="EMBL/GenBank/DDBJ databases">
        <authorList>
            <person name="Gilroy R."/>
        </authorList>
    </citation>
    <scope>NUCLEOTIDE SEQUENCE</scope>
    <source>
        <strain evidence="8">USAMLcec2-132</strain>
    </source>
</reference>
<dbReference type="CDD" id="cd00464">
    <property type="entry name" value="SK"/>
    <property type="match status" value="1"/>
</dbReference>
<comment type="cofactor">
    <cofactor evidence="7">
        <name>Mg(2+)</name>
        <dbReference type="ChEBI" id="CHEBI:18420"/>
    </cofactor>
    <text evidence="7">Binds 1 Mg(2+) ion per subunit.</text>
</comment>
<gene>
    <name evidence="7" type="primary">aroK</name>
    <name evidence="8" type="ORF">H9761_19285</name>
</gene>
<evidence type="ECO:0000256" key="5">
    <source>
        <dbReference type="ARBA" id="ARBA00022840"/>
    </source>
</evidence>
<dbReference type="InterPro" id="IPR000623">
    <property type="entry name" value="Shikimate_kinase/TSH1"/>
</dbReference>
<evidence type="ECO:0000256" key="4">
    <source>
        <dbReference type="ARBA" id="ARBA00022777"/>
    </source>
</evidence>
<feature type="binding site" evidence="7">
    <location>
        <position position="138"/>
    </location>
    <ligand>
        <name>substrate</name>
    </ligand>
</feature>
<dbReference type="GO" id="GO:0008652">
    <property type="term" value="P:amino acid biosynthetic process"/>
    <property type="evidence" value="ECO:0007669"/>
    <property type="project" value="UniProtKB-KW"/>
</dbReference>
<evidence type="ECO:0000313" key="9">
    <source>
        <dbReference type="Proteomes" id="UP000823891"/>
    </source>
</evidence>
<keyword evidence="3 7" id="KW-0547">Nucleotide-binding</keyword>
<comment type="caution">
    <text evidence="7">Lacks conserved residue(s) required for the propagation of feature annotation.</text>
</comment>
<dbReference type="EC" id="2.7.1.71" evidence="7"/>
<protein>
    <recommendedName>
        <fullName evidence="7">Shikimate kinase</fullName>
        <shortName evidence="7">SK</shortName>
        <ecNumber evidence="7">2.7.1.71</ecNumber>
    </recommendedName>
</protein>
<dbReference type="GO" id="GO:0004765">
    <property type="term" value="F:shikimate kinase activity"/>
    <property type="evidence" value="ECO:0007669"/>
    <property type="project" value="UniProtKB-UniRule"/>
</dbReference>
<dbReference type="GO" id="GO:0009073">
    <property type="term" value="P:aromatic amino acid family biosynthetic process"/>
    <property type="evidence" value="ECO:0007669"/>
    <property type="project" value="UniProtKB-KW"/>
</dbReference>
<comment type="pathway">
    <text evidence="7">Metabolic intermediate biosynthesis; chorismate biosynthesis; chorismate from D-erythrose 4-phosphate and phosphoenolpyruvate: step 5/7.</text>
</comment>
<evidence type="ECO:0000256" key="6">
    <source>
        <dbReference type="ARBA" id="ARBA00023141"/>
    </source>
</evidence>
<name>A0A9D2NJ66_9FIRM</name>
<dbReference type="InterPro" id="IPR027417">
    <property type="entry name" value="P-loop_NTPase"/>
</dbReference>
<dbReference type="GO" id="GO:0009423">
    <property type="term" value="P:chorismate biosynthetic process"/>
    <property type="evidence" value="ECO:0007669"/>
    <property type="project" value="UniProtKB-UniRule"/>
</dbReference>
<keyword evidence="6 7" id="KW-0057">Aromatic amino acid biosynthesis</keyword>
<comment type="similarity">
    <text evidence="7">Belongs to the shikimate kinase family.</text>
</comment>
<feature type="binding site" evidence="7">
    <location>
        <position position="121"/>
    </location>
    <ligand>
        <name>ATP</name>
        <dbReference type="ChEBI" id="CHEBI:30616"/>
    </ligand>
</feature>
<evidence type="ECO:0000256" key="7">
    <source>
        <dbReference type="HAMAP-Rule" id="MF_00109"/>
    </source>
</evidence>
<keyword evidence="7" id="KW-0963">Cytoplasm</keyword>
<feature type="binding site" evidence="7">
    <location>
        <position position="20"/>
    </location>
    <ligand>
        <name>Mg(2+)</name>
        <dbReference type="ChEBI" id="CHEBI:18420"/>
    </ligand>
</feature>
<keyword evidence="7" id="KW-0460">Magnesium</keyword>
<keyword evidence="4 7" id="KW-0418">Kinase</keyword>
<sequence length="174" mass="18904">MRINRDENIVLIGMPGAGKSTVGVVLAKHLGRRFLDSDLVIQEKTGKLLHEIISGEGLEGFLAIENEINSSLEKNGSVVATGGSVIYGAQAMEHLRRTGIVVYLKLSYAEIESRLGDLKQRGVALKEGQTLRDLYEERVPLYEKYADLTAECDGKSIRAIVAELAAEFSVAADA</sequence>
<evidence type="ECO:0000256" key="1">
    <source>
        <dbReference type="ARBA" id="ARBA00022605"/>
    </source>
</evidence>
<dbReference type="EMBL" id="DWWS01000072">
    <property type="protein sequence ID" value="HJC25808.1"/>
    <property type="molecule type" value="Genomic_DNA"/>
</dbReference>
<dbReference type="GO" id="GO:0005829">
    <property type="term" value="C:cytosol"/>
    <property type="evidence" value="ECO:0007669"/>
    <property type="project" value="TreeGrafter"/>
</dbReference>
<dbReference type="Gene3D" id="3.40.50.300">
    <property type="entry name" value="P-loop containing nucleotide triphosphate hydrolases"/>
    <property type="match status" value="1"/>
</dbReference>
<dbReference type="InterPro" id="IPR031322">
    <property type="entry name" value="Shikimate/glucono_kinase"/>
</dbReference>
<organism evidence="8 9">
    <name type="scientific">Candidatus Eisenbergiella merdavium</name>
    <dbReference type="NCBI Taxonomy" id="2838551"/>
    <lineage>
        <taxon>Bacteria</taxon>
        <taxon>Bacillati</taxon>
        <taxon>Bacillota</taxon>
        <taxon>Clostridia</taxon>
        <taxon>Lachnospirales</taxon>
        <taxon>Lachnospiraceae</taxon>
        <taxon>Eisenbergiella</taxon>
    </lineage>
</organism>
<comment type="caution">
    <text evidence="8">The sequence shown here is derived from an EMBL/GenBank/DDBJ whole genome shotgun (WGS) entry which is preliminary data.</text>
</comment>
<dbReference type="GO" id="GO:0000287">
    <property type="term" value="F:magnesium ion binding"/>
    <property type="evidence" value="ECO:0007669"/>
    <property type="project" value="UniProtKB-UniRule"/>
</dbReference>
<comment type="function">
    <text evidence="7">Catalyzes the specific phosphorylation of the 3-hydroxyl group of shikimic acid using ATP as a cosubstrate.</text>
</comment>
<keyword evidence="5 7" id="KW-0067">ATP-binding</keyword>
<dbReference type="Pfam" id="PF01202">
    <property type="entry name" value="SKI"/>
    <property type="match status" value="1"/>
</dbReference>
<evidence type="ECO:0000256" key="2">
    <source>
        <dbReference type="ARBA" id="ARBA00022679"/>
    </source>
</evidence>
<keyword evidence="1 7" id="KW-0028">Amino-acid biosynthesis</keyword>
<comment type="catalytic activity">
    <reaction evidence="7">
        <text>shikimate + ATP = 3-phosphoshikimate + ADP + H(+)</text>
        <dbReference type="Rhea" id="RHEA:13121"/>
        <dbReference type="ChEBI" id="CHEBI:15378"/>
        <dbReference type="ChEBI" id="CHEBI:30616"/>
        <dbReference type="ChEBI" id="CHEBI:36208"/>
        <dbReference type="ChEBI" id="CHEBI:145989"/>
        <dbReference type="ChEBI" id="CHEBI:456216"/>
        <dbReference type="EC" id="2.7.1.71"/>
    </reaction>
</comment>
<dbReference type="PANTHER" id="PTHR21087">
    <property type="entry name" value="SHIKIMATE KINASE"/>
    <property type="match status" value="1"/>
</dbReference>
<dbReference type="PRINTS" id="PR01100">
    <property type="entry name" value="SHIKIMTKNASE"/>
</dbReference>
<dbReference type="AlphaFoldDB" id="A0A9D2NJ66"/>
<evidence type="ECO:0000256" key="3">
    <source>
        <dbReference type="ARBA" id="ARBA00022741"/>
    </source>
</evidence>
<dbReference type="GO" id="GO:0005524">
    <property type="term" value="F:ATP binding"/>
    <property type="evidence" value="ECO:0007669"/>
    <property type="project" value="UniProtKB-UniRule"/>
</dbReference>
<feature type="binding site" evidence="7">
    <location>
        <position position="38"/>
    </location>
    <ligand>
        <name>substrate</name>
    </ligand>
</feature>
<keyword evidence="2 7" id="KW-0808">Transferase</keyword>
<comment type="subcellular location">
    <subcellularLocation>
        <location evidence="7">Cytoplasm</location>
    </subcellularLocation>
</comment>
<reference evidence="8" key="1">
    <citation type="journal article" date="2021" name="PeerJ">
        <title>Extensive microbial diversity within the chicken gut microbiome revealed by metagenomics and culture.</title>
        <authorList>
            <person name="Gilroy R."/>
            <person name="Ravi A."/>
            <person name="Getino M."/>
            <person name="Pursley I."/>
            <person name="Horton D.L."/>
            <person name="Alikhan N.F."/>
            <person name="Baker D."/>
            <person name="Gharbi K."/>
            <person name="Hall N."/>
            <person name="Watson M."/>
            <person name="Adriaenssens E.M."/>
            <person name="Foster-Nyarko E."/>
            <person name="Jarju S."/>
            <person name="Secka A."/>
            <person name="Antonio M."/>
            <person name="Oren A."/>
            <person name="Chaudhuri R.R."/>
            <person name="La Ragione R."/>
            <person name="Hildebrand F."/>
            <person name="Pallen M.J."/>
        </authorList>
    </citation>
    <scope>NUCLEOTIDE SEQUENCE</scope>
    <source>
        <strain evidence="8">USAMLcec2-132</strain>
    </source>
</reference>
<keyword evidence="7" id="KW-0479">Metal-binding</keyword>
<comment type="subunit">
    <text evidence="7">Monomer.</text>
</comment>
<accession>A0A9D2NJ66</accession>
<feature type="binding site" evidence="7">
    <location>
        <begin position="16"/>
        <end position="21"/>
    </location>
    <ligand>
        <name>ATP</name>
        <dbReference type="ChEBI" id="CHEBI:30616"/>
    </ligand>
</feature>
<dbReference type="HAMAP" id="MF_00109">
    <property type="entry name" value="Shikimate_kinase"/>
    <property type="match status" value="1"/>
</dbReference>